<protein>
    <submittedName>
        <fullName evidence="1">Uncharacterized protein</fullName>
    </submittedName>
</protein>
<sequence length="59" mass="6972">MPVAVTIGANSSSLPAYYRSGNDEYALVFGGLQERYLGLRKIRNTFYIWCLYYYLWFLF</sequence>
<gene>
    <name evidence="1" type="ORF">WN55_03820</name>
</gene>
<organism evidence="1 2">
    <name type="scientific">Dufourea novaeangliae</name>
    <name type="common">Sweat bee</name>
    <dbReference type="NCBI Taxonomy" id="178035"/>
    <lineage>
        <taxon>Eukaryota</taxon>
        <taxon>Metazoa</taxon>
        <taxon>Ecdysozoa</taxon>
        <taxon>Arthropoda</taxon>
        <taxon>Hexapoda</taxon>
        <taxon>Insecta</taxon>
        <taxon>Pterygota</taxon>
        <taxon>Neoptera</taxon>
        <taxon>Endopterygota</taxon>
        <taxon>Hymenoptera</taxon>
        <taxon>Apocrita</taxon>
        <taxon>Aculeata</taxon>
        <taxon>Apoidea</taxon>
        <taxon>Anthophila</taxon>
        <taxon>Halictidae</taxon>
        <taxon>Rophitinae</taxon>
        <taxon>Dufourea</taxon>
    </lineage>
</organism>
<keyword evidence="2" id="KW-1185">Reference proteome</keyword>
<accession>A0A154NWF9</accession>
<proteinExistence type="predicted"/>
<evidence type="ECO:0000313" key="2">
    <source>
        <dbReference type="Proteomes" id="UP000076502"/>
    </source>
</evidence>
<name>A0A154NWF9_DUFNO</name>
<reference evidence="1 2" key="1">
    <citation type="submission" date="2015-07" db="EMBL/GenBank/DDBJ databases">
        <title>The genome of Dufourea novaeangliae.</title>
        <authorList>
            <person name="Pan H."/>
            <person name="Kapheim K."/>
        </authorList>
    </citation>
    <scope>NUCLEOTIDE SEQUENCE [LARGE SCALE GENOMIC DNA]</scope>
    <source>
        <strain evidence="1">0120121106</strain>
        <tissue evidence="1">Whole body</tissue>
    </source>
</reference>
<dbReference type="Proteomes" id="UP000076502">
    <property type="component" value="Unassembled WGS sequence"/>
</dbReference>
<dbReference type="EMBL" id="KQ434775">
    <property type="protein sequence ID" value="KZC04035.1"/>
    <property type="molecule type" value="Genomic_DNA"/>
</dbReference>
<dbReference type="AlphaFoldDB" id="A0A154NWF9"/>
<evidence type="ECO:0000313" key="1">
    <source>
        <dbReference type="EMBL" id="KZC04035.1"/>
    </source>
</evidence>